<proteinExistence type="predicted"/>
<evidence type="ECO:0000313" key="4">
    <source>
        <dbReference type="Proteomes" id="UP000034947"/>
    </source>
</evidence>
<reference evidence="3 4" key="1">
    <citation type="submission" date="2015-02" db="EMBL/GenBank/DDBJ databases">
        <title>Draft Genome Sequences of Two Closely-Related Aflatoxigenic Aspergillus Species Obtained from the Cote d'Ivoire.</title>
        <authorList>
            <person name="Moore G.G."/>
            <person name="Beltz S.B."/>
            <person name="Mack B.M."/>
        </authorList>
    </citation>
    <scope>NUCLEOTIDE SEQUENCE [LARGE SCALE GENOMIC DNA]</scope>
    <source>
        <strain evidence="3 4">SRRC1432</strain>
    </source>
</reference>
<evidence type="ECO:0000313" key="3">
    <source>
        <dbReference type="EMBL" id="KKK20813.1"/>
    </source>
</evidence>
<sequence>MKTTSVSAALILGLSAVQAQNLAHITFIGAGDAQFTQDFPTDGSFIHISNPLSISHISSSTQGIACAFHGIDHSLTTVVGVAEVDVGPPQTQVEGSCTTESTPPSPPTQARPPGGQVLITFLGAANAQFSQVFPINGHLTQITNPLSISHIRSDTSGVTCSFNGIDSSVTSVNGAQTVDVGPPQTQVSGACRAA</sequence>
<gene>
    <name evidence="3" type="ORF">AOCH_003991</name>
</gene>
<dbReference type="AlphaFoldDB" id="A0A0F8UMR0"/>
<evidence type="ECO:0000256" key="2">
    <source>
        <dbReference type="SAM" id="SignalP"/>
    </source>
</evidence>
<evidence type="ECO:0000256" key="1">
    <source>
        <dbReference type="SAM" id="MobiDB-lite"/>
    </source>
</evidence>
<feature type="signal peptide" evidence="2">
    <location>
        <begin position="1"/>
        <end position="19"/>
    </location>
</feature>
<comment type="caution">
    <text evidence="3">The sequence shown here is derived from an EMBL/GenBank/DDBJ whole genome shotgun (WGS) entry which is preliminary data.</text>
</comment>
<protein>
    <recommendedName>
        <fullName evidence="5">GPI anchored cell wall protein</fullName>
    </recommendedName>
</protein>
<evidence type="ECO:0008006" key="5">
    <source>
        <dbReference type="Google" id="ProtNLM"/>
    </source>
</evidence>
<feature type="chain" id="PRO_5002528815" description="GPI anchored cell wall protein" evidence="2">
    <location>
        <begin position="20"/>
        <end position="194"/>
    </location>
</feature>
<keyword evidence="4" id="KW-1185">Reference proteome</keyword>
<keyword evidence="2" id="KW-0732">Signal</keyword>
<organism evidence="3 4">
    <name type="scientific">Aspergillus ochraceoroseus</name>
    <dbReference type="NCBI Taxonomy" id="138278"/>
    <lineage>
        <taxon>Eukaryota</taxon>
        <taxon>Fungi</taxon>
        <taxon>Dikarya</taxon>
        <taxon>Ascomycota</taxon>
        <taxon>Pezizomycotina</taxon>
        <taxon>Eurotiomycetes</taxon>
        <taxon>Eurotiomycetidae</taxon>
        <taxon>Eurotiales</taxon>
        <taxon>Aspergillaceae</taxon>
        <taxon>Aspergillus</taxon>
        <taxon>Aspergillus subgen. Nidulantes</taxon>
    </lineage>
</organism>
<dbReference type="Proteomes" id="UP000034947">
    <property type="component" value="Unassembled WGS sequence"/>
</dbReference>
<dbReference type="OrthoDB" id="4509278at2759"/>
<accession>A0A0F8UMR0</accession>
<name>A0A0F8UMR0_9EURO</name>
<dbReference type="VEuPathDB" id="FungiDB:P175DRAFT_0494850"/>
<dbReference type="EMBL" id="JYKN01001365">
    <property type="protein sequence ID" value="KKK20813.1"/>
    <property type="molecule type" value="Genomic_DNA"/>
</dbReference>
<feature type="region of interest" description="Disordered" evidence="1">
    <location>
        <begin position="89"/>
        <end position="113"/>
    </location>
</feature>